<reference evidence="2" key="1">
    <citation type="submission" date="2016-10" db="EMBL/GenBank/DDBJ databases">
        <authorList>
            <person name="Varghese N."/>
        </authorList>
    </citation>
    <scope>NUCLEOTIDE SEQUENCE [LARGE SCALE GENOMIC DNA]</scope>
    <source>
        <strain evidence="2">DSM 17980</strain>
    </source>
</reference>
<sequence>MRRPVSRLVNRPIQVHGLCGEIPQVFRDGGKWHRVDCVIDRWIEMGDWWADQGPRVVVRVLTEDQALFDLEFVDERWFIYRVWD</sequence>
<evidence type="ECO:0000313" key="1">
    <source>
        <dbReference type="EMBL" id="SFU37729.1"/>
    </source>
</evidence>
<proteinExistence type="predicted"/>
<dbReference type="AlphaFoldDB" id="A0A1I7FNE4"/>
<organism evidence="1 2">
    <name type="scientific">Alicyclobacillus macrosporangiidus</name>
    <dbReference type="NCBI Taxonomy" id="392015"/>
    <lineage>
        <taxon>Bacteria</taxon>
        <taxon>Bacillati</taxon>
        <taxon>Bacillota</taxon>
        <taxon>Bacilli</taxon>
        <taxon>Bacillales</taxon>
        <taxon>Alicyclobacillaceae</taxon>
        <taxon>Alicyclobacillus</taxon>
    </lineage>
</organism>
<dbReference type="STRING" id="392015.SAMN05421543_101360"/>
<dbReference type="EMBL" id="FPBV01000001">
    <property type="protein sequence ID" value="SFU37729.1"/>
    <property type="molecule type" value="Genomic_DNA"/>
</dbReference>
<dbReference type="Proteomes" id="UP000183508">
    <property type="component" value="Unassembled WGS sequence"/>
</dbReference>
<evidence type="ECO:0000313" key="2">
    <source>
        <dbReference type="Proteomes" id="UP000183508"/>
    </source>
</evidence>
<name>A0A1I7FNE4_9BACL</name>
<gene>
    <name evidence="1" type="ORF">SAMN05421543_101360</name>
</gene>
<keyword evidence="2" id="KW-1185">Reference proteome</keyword>
<protein>
    <submittedName>
        <fullName evidence="1">Uncharacterized protein</fullName>
    </submittedName>
</protein>
<accession>A0A1I7FNE4</accession>